<dbReference type="Pfam" id="PF02080">
    <property type="entry name" value="TrkA_C"/>
    <property type="match status" value="2"/>
</dbReference>
<feature type="compositionally biased region" description="Acidic residues" evidence="7">
    <location>
        <begin position="301"/>
        <end position="311"/>
    </location>
</feature>
<evidence type="ECO:0000256" key="1">
    <source>
        <dbReference type="ARBA" id="ARBA00004141"/>
    </source>
</evidence>
<dbReference type="GO" id="GO:0006813">
    <property type="term" value="P:potassium ion transport"/>
    <property type="evidence" value="ECO:0007669"/>
    <property type="project" value="InterPro"/>
</dbReference>
<feature type="transmembrane region" description="Helical" evidence="8">
    <location>
        <begin position="52"/>
        <end position="70"/>
    </location>
</feature>
<dbReference type="EMBL" id="LT629787">
    <property type="protein sequence ID" value="SDT87807.1"/>
    <property type="molecule type" value="Genomic_DNA"/>
</dbReference>
<keyword evidence="11" id="KW-1185">Reference proteome</keyword>
<evidence type="ECO:0000256" key="4">
    <source>
        <dbReference type="ARBA" id="ARBA00022737"/>
    </source>
</evidence>
<evidence type="ECO:0000313" key="11">
    <source>
        <dbReference type="Proteomes" id="UP000243924"/>
    </source>
</evidence>
<evidence type="ECO:0000256" key="6">
    <source>
        <dbReference type="ARBA" id="ARBA00023136"/>
    </source>
</evidence>
<keyword evidence="2" id="KW-0813">Transport</keyword>
<evidence type="ECO:0000256" key="3">
    <source>
        <dbReference type="ARBA" id="ARBA00022692"/>
    </source>
</evidence>
<keyword evidence="3 8" id="KW-0812">Transmembrane</keyword>
<dbReference type="SUPFAM" id="SSF116726">
    <property type="entry name" value="TrkA C-terminal domain-like"/>
    <property type="match status" value="2"/>
</dbReference>
<dbReference type="GO" id="GO:0005886">
    <property type="term" value="C:plasma membrane"/>
    <property type="evidence" value="ECO:0007669"/>
    <property type="project" value="TreeGrafter"/>
</dbReference>
<feature type="transmembrane region" description="Helical" evidence="8">
    <location>
        <begin position="589"/>
        <end position="606"/>
    </location>
</feature>
<keyword evidence="5 8" id="KW-1133">Transmembrane helix</keyword>
<sequence length="649" mass="69417">MTQDQWLIFGILGTTIVLFLFGRWRHDLIALLSLLACVLAGLTPSAEAFLGFAHPAVITVAAILILSHGLQKTGAVESMAQRLLPDTESPLIALGALTLVGALLSAFMNNVGAMALLMPIAMQHAARQGIPPGKVLMPLAFGTILGGMTTLIGTPPNLIVAGFRAEHTGSGFTMFDFTPVGLGVALVGIIFAVAFSRWLVPHREQSNAESFDTGTYLTEVRIGDDASLIDKTLREAELLLEDDDAQIVGMVRNDFRVTAPLPGRRLHAGDILVIEAEPESLGSTLTRLGLKLEESVKPEAADDAEDEDDETTEHQEADNKTDGKASETSEKTDISRVRASRHNTDNNETADEEETPKSTKRNSNDEIVIQELVIQPNALLLGLTATDLQIRSRFGINLLAISRQGHRSIKRLRWTELDAGDVMLMQGPPEAIAGFASEYQCIPLAQRPILIPNQRKAWTALGIMLAAVLAAATGSLSAALAFTAGVVGYMVTRVVPVRRIYDGIDWPIIVLLGALMPMAAAMANTGAADLLAQGLLDQLAQGNAIIALTLTLIITMTLSDFMNNAATAAVMCPIAISIAAQLGVDADSFLMAVAIGASCAFLTPIGHQNNTLILGPGGFRFSDYWRLGLPMEILVVLVSIPLLLFFWPL</sequence>
<accession>A0A1H2DY86</accession>
<reference evidence="11" key="1">
    <citation type="submission" date="2016-10" db="EMBL/GenBank/DDBJ databases">
        <authorList>
            <person name="Varghese N."/>
            <person name="Submissions S."/>
        </authorList>
    </citation>
    <scope>NUCLEOTIDE SEQUENCE [LARGE SCALE GENOMIC DNA]</scope>
    <source>
        <strain evidence="11">CECT 8338</strain>
    </source>
</reference>
<feature type="transmembrane region" description="Helical" evidence="8">
    <location>
        <begin position="627"/>
        <end position="647"/>
    </location>
</feature>
<dbReference type="GO" id="GO:0008324">
    <property type="term" value="F:monoatomic cation transmembrane transporter activity"/>
    <property type="evidence" value="ECO:0007669"/>
    <property type="project" value="InterPro"/>
</dbReference>
<feature type="region of interest" description="Disordered" evidence="7">
    <location>
        <begin position="292"/>
        <end position="363"/>
    </location>
</feature>
<feature type="transmembrane region" description="Helical" evidence="8">
    <location>
        <begin position="28"/>
        <end position="46"/>
    </location>
</feature>
<feature type="transmembrane region" description="Helical" evidence="8">
    <location>
        <begin position="180"/>
        <end position="200"/>
    </location>
</feature>
<feature type="domain" description="RCK C-terminal" evidence="9">
    <location>
        <begin position="357"/>
        <end position="441"/>
    </location>
</feature>
<feature type="transmembrane region" description="Helical" evidence="8">
    <location>
        <begin position="458"/>
        <end position="491"/>
    </location>
</feature>
<comment type="subcellular location">
    <subcellularLocation>
        <location evidence="1">Membrane</location>
        <topology evidence="1">Multi-pass membrane protein</topology>
    </subcellularLocation>
</comment>
<feature type="transmembrane region" description="Helical" evidence="8">
    <location>
        <begin position="91"/>
        <end position="116"/>
    </location>
</feature>
<name>A0A1H2DY86_9GAMM</name>
<feature type="transmembrane region" description="Helical" evidence="8">
    <location>
        <begin position="6"/>
        <end position="21"/>
    </location>
</feature>
<dbReference type="InterPro" id="IPR051679">
    <property type="entry name" value="DASS-Related_Transporters"/>
</dbReference>
<feature type="transmembrane region" description="Helical" evidence="8">
    <location>
        <begin position="503"/>
        <end position="527"/>
    </location>
</feature>
<dbReference type="Proteomes" id="UP000243924">
    <property type="component" value="Chromosome I"/>
</dbReference>
<dbReference type="OrthoDB" id="9809303at2"/>
<evidence type="ECO:0000259" key="9">
    <source>
        <dbReference type="PROSITE" id="PS51202"/>
    </source>
</evidence>
<feature type="transmembrane region" description="Helical" evidence="8">
    <location>
        <begin position="136"/>
        <end position="159"/>
    </location>
</feature>
<keyword evidence="4" id="KW-0677">Repeat</keyword>
<evidence type="ECO:0000256" key="7">
    <source>
        <dbReference type="SAM" id="MobiDB-lite"/>
    </source>
</evidence>
<gene>
    <name evidence="10" type="ORF">SAMN05216210_0099</name>
</gene>
<proteinExistence type="predicted"/>
<evidence type="ECO:0000313" key="10">
    <source>
        <dbReference type="EMBL" id="SDT87807.1"/>
    </source>
</evidence>
<dbReference type="InterPro" id="IPR006037">
    <property type="entry name" value="RCK_C"/>
</dbReference>
<protein>
    <submittedName>
        <fullName evidence="10">TrkA-C domain-containing protein</fullName>
    </submittedName>
</protein>
<keyword evidence="6 8" id="KW-0472">Membrane</keyword>
<dbReference type="InterPro" id="IPR004680">
    <property type="entry name" value="Cit_transptr-like_dom"/>
</dbReference>
<dbReference type="Pfam" id="PF03600">
    <property type="entry name" value="CitMHS"/>
    <property type="match status" value="1"/>
</dbReference>
<dbReference type="AlphaFoldDB" id="A0A1H2DY86"/>
<evidence type="ECO:0000256" key="8">
    <source>
        <dbReference type="SAM" id="Phobius"/>
    </source>
</evidence>
<dbReference type="PANTHER" id="PTHR43652:SF2">
    <property type="entry name" value="BASIC AMINO ACID ANTIPORTER YFCC-RELATED"/>
    <property type="match status" value="1"/>
</dbReference>
<feature type="compositionally biased region" description="Basic and acidic residues" evidence="7">
    <location>
        <begin position="312"/>
        <end position="336"/>
    </location>
</feature>
<evidence type="ECO:0000256" key="5">
    <source>
        <dbReference type="ARBA" id="ARBA00022989"/>
    </source>
</evidence>
<dbReference type="Gene3D" id="3.30.70.1450">
    <property type="entry name" value="Regulator of K+ conductance, C-terminal domain"/>
    <property type="match status" value="2"/>
</dbReference>
<dbReference type="PANTHER" id="PTHR43652">
    <property type="entry name" value="BASIC AMINO ACID ANTIPORTER YFCC-RELATED"/>
    <property type="match status" value="1"/>
</dbReference>
<feature type="domain" description="RCK C-terminal" evidence="9">
    <location>
        <begin position="206"/>
        <end position="291"/>
    </location>
</feature>
<dbReference type="STRING" id="1434072.SAMN05216210_0099"/>
<feature type="transmembrane region" description="Helical" evidence="8">
    <location>
        <begin position="539"/>
        <end position="558"/>
    </location>
</feature>
<evidence type="ECO:0000256" key="2">
    <source>
        <dbReference type="ARBA" id="ARBA00022448"/>
    </source>
</evidence>
<organism evidence="10 11">
    <name type="scientific">Halopseudomonas salegens</name>
    <dbReference type="NCBI Taxonomy" id="1434072"/>
    <lineage>
        <taxon>Bacteria</taxon>
        <taxon>Pseudomonadati</taxon>
        <taxon>Pseudomonadota</taxon>
        <taxon>Gammaproteobacteria</taxon>
        <taxon>Pseudomonadales</taxon>
        <taxon>Pseudomonadaceae</taxon>
        <taxon>Halopseudomonas</taxon>
    </lineage>
</organism>
<dbReference type="PROSITE" id="PS51202">
    <property type="entry name" value="RCK_C"/>
    <property type="match status" value="2"/>
</dbReference>
<dbReference type="RefSeq" id="WP_092383099.1">
    <property type="nucleotide sequence ID" value="NZ_LT629787.1"/>
</dbReference>
<dbReference type="InterPro" id="IPR036721">
    <property type="entry name" value="RCK_C_sf"/>
</dbReference>